<sequence length="362" mass="38549">MSSAPSPRPLRRQILTIHRWLSLGAAIFWLLQAISGVLIVFHWEITDASVAGARKPTDLAAIERRIDALAPEGSGMAVKSVWTTASGSERYNIALEDAAGDGRSVRIAGDGTELKVSKDGDTTFIGWMVGFHHDLLGSWGSWLVAISGILLCTNLILGIVTAWPKRGTWKQALRPATRGPSAAKLYTWHRALGLWVAIPALIIVLSGTLMKFEKGVGNLIGATPVSLPANPPAGDPVGFATVSAAALAAIPGSTLTAVTWPKAEDATYTIRVLAPDEIRRGYGGSIVLVDANSGKVRGTYPIMQAEPSRAFMSALFPIHTGEAGGLVGRILSVFIGLWLITMIVAGTILWLKRRKPRARPTA</sequence>
<reference evidence="2" key="1">
    <citation type="submission" date="2022-05" db="EMBL/GenBank/DDBJ databases">
        <title>Sphingomonas sp. strain MG17 Genome sequencing and assembly.</title>
        <authorList>
            <person name="Kim I."/>
        </authorList>
    </citation>
    <scope>NUCLEOTIDE SEQUENCE</scope>
    <source>
        <strain evidence="2">MG17</strain>
    </source>
</reference>
<keyword evidence="1" id="KW-0812">Transmembrane</keyword>
<dbReference type="EMBL" id="JAMLDX010000007">
    <property type="protein sequence ID" value="MCP3730928.1"/>
    <property type="molecule type" value="Genomic_DNA"/>
</dbReference>
<dbReference type="Pfam" id="PF03929">
    <property type="entry name" value="PepSY_TM"/>
    <property type="match status" value="1"/>
</dbReference>
<feature type="transmembrane region" description="Helical" evidence="1">
    <location>
        <begin position="330"/>
        <end position="351"/>
    </location>
</feature>
<keyword evidence="1" id="KW-0472">Membrane</keyword>
<dbReference type="InterPro" id="IPR005625">
    <property type="entry name" value="PepSY-ass_TM"/>
</dbReference>
<comment type="caution">
    <text evidence="2">The sequence shown here is derived from an EMBL/GenBank/DDBJ whole genome shotgun (WGS) entry which is preliminary data.</text>
</comment>
<feature type="transmembrane region" description="Helical" evidence="1">
    <location>
        <begin position="185"/>
        <end position="205"/>
    </location>
</feature>
<protein>
    <submittedName>
        <fullName evidence="2">PepSY domain-containing protein</fullName>
    </submittedName>
</protein>
<name>A0A9X2HHH9_9SPHN</name>
<dbReference type="PANTHER" id="PTHR34219">
    <property type="entry name" value="IRON-REGULATED INNER MEMBRANE PROTEIN-RELATED"/>
    <property type="match status" value="1"/>
</dbReference>
<organism evidence="2 3">
    <name type="scientific">Sphingomonas tagetis</name>
    <dbReference type="NCBI Taxonomy" id="2949092"/>
    <lineage>
        <taxon>Bacteria</taxon>
        <taxon>Pseudomonadati</taxon>
        <taxon>Pseudomonadota</taxon>
        <taxon>Alphaproteobacteria</taxon>
        <taxon>Sphingomonadales</taxon>
        <taxon>Sphingomonadaceae</taxon>
        <taxon>Sphingomonas</taxon>
    </lineage>
</organism>
<evidence type="ECO:0000313" key="3">
    <source>
        <dbReference type="Proteomes" id="UP001139451"/>
    </source>
</evidence>
<evidence type="ECO:0000256" key="1">
    <source>
        <dbReference type="SAM" id="Phobius"/>
    </source>
</evidence>
<keyword evidence="3" id="KW-1185">Reference proteome</keyword>
<dbReference type="AlphaFoldDB" id="A0A9X2HHH9"/>
<feature type="transmembrane region" description="Helical" evidence="1">
    <location>
        <begin position="139"/>
        <end position="164"/>
    </location>
</feature>
<gene>
    <name evidence="2" type="ORF">M9978_10850</name>
</gene>
<accession>A0A9X2HHH9</accession>
<proteinExistence type="predicted"/>
<evidence type="ECO:0000313" key="2">
    <source>
        <dbReference type="EMBL" id="MCP3730928.1"/>
    </source>
</evidence>
<dbReference type="Proteomes" id="UP001139451">
    <property type="component" value="Unassembled WGS sequence"/>
</dbReference>
<keyword evidence="1" id="KW-1133">Transmembrane helix</keyword>
<feature type="transmembrane region" description="Helical" evidence="1">
    <location>
        <begin position="20"/>
        <end position="43"/>
    </location>
</feature>